<dbReference type="AlphaFoldDB" id="A0A5C1Y5K1"/>
<dbReference type="OrthoDB" id="3728306at2"/>
<dbReference type="KEGG" id="lyk:FLP23_04425"/>
<proteinExistence type="predicted"/>
<keyword evidence="7" id="KW-0274">FAD</keyword>
<dbReference type="SUPFAM" id="SSF143631">
    <property type="entry name" value="ApbE-like"/>
    <property type="match status" value="1"/>
</dbReference>
<evidence type="ECO:0000256" key="4">
    <source>
        <dbReference type="ARBA" id="ARBA00022630"/>
    </source>
</evidence>
<keyword evidence="12" id="KW-1185">Reference proteome</keyword>
<dbReference type="GO" id="GO:0016740">
    <property type="term" value="F:transferase activity"/>
    <property type="evidence" value="ECO:0007669"/>
    <property type="project" value="UniProtKB-KW"/>
</dbReference>
<dbReference type="PANTHER" id="PTHR30040:SF2">
    <property type="entry name" value="FAD:PROTEIN FMN TRANSFERASE"/>
    <property type="match status" value="1"/>
</dbReference>
<keyword evidence="8" id="KW-0460">Magnesium</keyword>
<dbReference type="InterPro" id="IPR024932">
    <property type="entry name" value="ApbE"/>
</dbReference>
<dbReference type="Gene3D" id="3.10.520.10">
    <property type="entry name" value="ApbE-like domains"/>
    <property type="match status" value="1"/>
</dbReference>
<comment type="cofactor">
    <cofactor evidence="1">
        <name>Mg(2+)</name>
        <dbReference type="ChEBI" id="CHEBI:18420"/>
    </cofactor>
</comment>
<dbReference type="EC" id="2.7.1.180" evidence="2"/>
<evidence type="ECO:0000256" key="10">
    <source>
        <dbReference type="ARBA" id="ARBA00048540"/>
    </source>
</evidence>
<dbReference type="PANTHER" id="PTHR30040">
    <property type="entry name" value="THIAMINE BIOSYNTHESIS LIPOPROTEIN APBE"/>
    <property type="match status" value="1"/>
</dbReference>
<accession>A0A5C1Y5K1</accession>
<evidence type="ECO:0000256" key="7">
    <source>
        <dbReference type="ARBA" id="ARBA00022827"/>
    </source>
</evidence>
<gene>
    <name evidence="11" type="ORF">FLP23_04425</name>
</gene>
<comment type="catalytic activity">
    <reaction evidence="10">
        <text>L-threonyl-[protein] + FAD = FMN-L-threonyl-[protein] + AMP + H(+)</text>
        <dbReference type="Rhea" id="RHEA:36847"/>
        <dbReference type="Rhea" id="RHEA-COMP:11060"/>
        <dbReference type="Rhea" id="RHEA-COMP:11061"/>
        <dbReference type="ChEBI" id="CHEBI:15378"/>
        <dbReference type="ChEBI" id="CHEBI:30013"/>
        <dbReference type="ChEBI" id="CHEBI:57692"/>
        <dbReference type="ChEBI" id="CHEBI:74257"/>
        <dbReference type="ChEBI" id="CHEBI:456215"/>
        <dbReference type="EC" id="2.7.1.180"/>
    </reaction>
</comment>
<dbReference type="EMBL" id="CP043504">
    <property type="protein sequence ID" value="QEO09323.1"/>
    <property type="molecule type" value="Genomic_DNA"/>
</dbReference>
<keyword evidence="5 11" id="KW-0808">Transferase</keyword>
<evidence type="ECO:0000256" key="6">
    <source>
        <dbReference type="ARBA" id="ARBA00022723"/>
    </source>
</evidence>
<evidence type="ECO:0000313" key="12">
    <source>
        <dbReference type="Proteomes" id="UP000322159"/>
    </source>
</evidence>
<evidence type="ECO:0000256" key="2">
    <source>
        <dbReference type="ARBA" id="ARBA00011955"/>
    </source>
</evidence>
<sequence>MADPLPAAWRFDALGTPWRVDTEEPLPPAVRAQVARRIERFDRDWSRYRDDSLVAQIARAPGRHLLPSDAAPLLGLYAELYAATGGRVSPLVGGALGATGFGPRLASVPDAIPRWEDALAWDGEHLDTATPVLLDVGAAGKGYLVDLVHGLLTDAGIARHVVDGSGDLRIRDVSMRIALEHPGDASRAIGVAELREGALSASAGNRRRLADGRHHILDAVTGLPAHDVVASWAVADDDLTADGAATALFFDVDPDWLERRGVEWVRMLSDGTLQASPGFPGEVFT</sequence>
<reference evidence="11 12" key="1">
    <citation type="submission" date="2019-09" db="EMBL/GenBank/DDBJ databases">
        <title>Genome sequencing of strain KACC 19322.</title>
        <authorList>
            <person name="Heo J."/>
            <person name="Kim S.-J."/>
            <person name="Kim J.-S."/>
            <person name="Hong S.-B."/>
            <person name="Kwon S.-W."/>
        </authorList>
    </citation>
    <scope>NUCLEOTIDE SEQUENCE [LARGE SCALE GENOMIC DNA]</scope>
    <source>
        <strain evidence="11 12">KACC 19322</strain>
    </source>
</reference>
<dbReference type="Pfam" id="PF02424">
    <property type="entry name" value="ApbE"/>
    <property type="match status" value="1"/>
</dbReference>
<evidence type="ECO:0000256" key="8">
    <source>
        <dbReference type="ARBA" id="ARBA00022842"/>
    </source>
</evidence>
<dbReference type="InterPro" id="IPR003374">
    <property type="entry name" value="ApbE-like_sf"/>
</dbReference>
<evidence type="ECO:0000313" key="11">
    <source>
        <dbReference type="EMBL" id="QEO09323.1"/>
    </source>
</evidence>
<name>A0A5C1Y5K1_9MICO</name>
<evidence type="ECO:0000256" key="5">
    <source>
        <dbReference type="ARBA" id="ARBA00022679"/>
    </source>
</evidence>
<evidence type="ECO:0000256" key="9">
    <source>
        <dbReference type="ARBA" id="ARBA00031306"/>
    </source>
</evidence>
<evidence type="ECO:0000256" key="1">
    <source>
        <dbReference type="ARBA" id="ARBA00001946"/>
    </source>
</evidence>
<organism evidence="11 12">
    <name type="scientific">Protaetiibacter larvae</name>
    <dbReference type="NCBI Taxonomy" id="2592654"/>
    <lineage>
        <taxon>Bacteria</taxon>
        <taxon>Bacillati</taxon>
        <taxon>Actinomycetota</taxon>
        <taxon>Actinomycetes</taxon>
        <taxon>Micrococcales</taxon>
        <taxon>Microbacteriaceae</taxon>
        <taxon>Protaetiibacter</taxon>
    </lineage>
</organism>
<dbReference type="GO" id="GO:0046872">
    <property type="term" value="F:metal ion binding"/>
    <property type="evidence" value="ECO:0007669"/>
    <property type="project" value="UniProtKB-KW"/>
</dbReference>
<protein>
    <recommendedName>
        <fullName evidence="3">FAD:protein FMN transferase</fullName>
        <ecNumber evidence="2">2.7.1.180</ecNumber>
    </recommendedName>
    <alternativeName>
        <fullName evidence="9">Flavin transferase</fullName>
    </alternativeName>
</protein>
<keyword evidence="6" id="KW-0479">Metal-binding</keyword>
<keyword evidence="4" id="KW-0285">Flavoprotein</keyword>
<dbReference type="Proteomes" id="UP000322159">
    <property type="component" value="Chromosome"/>
</dbReference>
<evidence type="ECO:0000256" key="3">
    <source>
        <dbReference type="ARBA" id="ARBA00016337"/>
    </source>
</evidence>